<protein>
    <recommendedName>
        <fullName evidence="6">Terpene synthase</fullName>
        <ecNumber evidence="6">4.2.3.-</ecNumber>
    </recommendedName>
</protein>
<gene>
    <name evidence="8" type="ORF">K466DRAFT_574152</name>
</gene>
<proteinExistence type="inferred from homology"/>
<dbReference type="InParanoid" id="A0A5C3PNP9"/>
<dbReference type="STRING" id="1314778.A0A5C3PNP9"/>
<keyword evidence="7" id="KW-0812">Transmembrane</keyword>
<reference evidence="8 9" key="1">
    <citation type="journal article" date="2019" name="Nat. Ecol. Evol.">
        <title>Megaphylogeny resolves global patterns of mushroom evolution.</title>
        <authorList>
            <person name="Varga T."/>
            <person name="Krizsan K."/>
            <person name="Foldi C."/>
            <person name="Dima B."/>
            <person name="Sanchez-Garcia M."/>
            <person name="Sanchez-Ramirez S."/>
            <person name="Szollosi G.J."/>
            <person name="Szarkandi J.G."/>
            <person name="Papp V."/>
            <person name="Albert L."/>
            <person name="Andreopoulos W."/>
            <person name="Angelini C."/>
            <person name="Antonin V."/>
            <person name="Barry K.W."/>
            <person name="Bougher N.L."/>
            <person name="Buchanan P."/>
            <person name="Buyck B."/>
            <person name="Bense V."/>
            <person name="Catcheside P."/>
            <person name="Chovatia M."/>
            <person name="Cooper J."/>
            <person name="Damon W."/>
            <person name="Desjardin D."/>
            <person name="Finy P."/>
            <person name="Geml J."/>
            <person name="Haridas S."/>
            <person name="Hughes K."/>
            <person name="Justo A."/>
            <person name="Karasinski D."/>
            <person name="Kautmanova I."/>
            <person name="Kiss B."/>
            <person name="Kocsube S."/>
            <person name="Kotiranta H."/>
            <person name="LaButti K.M."/>
            <person name="Lechner B.E."/>
            <person name="Liimatainen K."/>
            <person name="Lipzen A."/>
            <person name="Lukacs Z."/>
            <person name="Mihaltcheva S."/>
            <person name="Morgado L.N."/>
            <person name="Niskanen T."/>
            <person name="Noordeloos M.E."/>
            <person name="Ohm R.A."/>
            <person name="Ortiz-Santana B."/>
            <person name="Ovrebo C."/>
            <person name="Racz N."/>
            <person name="Riley R."/>
            <person name="Savchenko A."/>
            <person name="Shiryaev A."/>
            <person name="Soop K."/>
            <person name="Spirin V."/>
            <person name="Szebenyi C."/>
            <person name="Tomsovsky M."/>
            <person name="Tulloss R.E."/>
            <person name="Uehling J."/>
            <person name="Grigoriev I.V."/>
            <person name="Vagvolgyi C."/>
            <person name="Papp T."/>
            <person name="Martin F.M."/>
            <person name="Miettinen O."/>
            <person name="Hibbett D.S."/>
            <person name="Nagy L.G."/>
        </authorList>
    </citation>
    <scope>NUCLEOTIDE SEQUENCE [LARGE SCALE GENOMIC DNA]</scope>
    <source>
        <strain evidence="8 9">HHB13444</strain>
    </source>
</reference>
<comment type="similarity">
    <text evidence="2 6">Belongs to the terpene synthase family.</text>
</comment>
<dbReference type="SFLD" id="SFLDS00005">
    <property type="entry name" value="Isoprenoid_Synthase_Type_I"/>
    <property type="match status" value="1"/>
</dbReference>
<dbReference type="SUPFAM" id="SSF48576">
    <property type="entry name" value="Terpenoid synthases"/>
    <property type="match status" value="1"/>
</dbReference>
<keyword evidence="9" id="KW-1185">Reference proteome</keyword>
<evidence type="ECO:0000256" key="6">
    <source>
        <dbReference type="RuleBase" id="RU366034"/>
    </source>
</evidence>
<evidence type="ECO:0000256" key="3">
    <source>
        <dbReference type="ARBA" id="ARBA00022723"/>
    </source>
</evidence>
<dbReference type="Proteomes" id="UP000308197">
    <property type="component" value="Unassembled WGS sequence"/>
</dbReference>
<evidence type="ECO:0000313" key="8">
    <source>
        <dbReference type="EMBL" id="TFK90599.1"/>
    </source>
</evidence>
<accession>A0A5C3PNP9</accession>
<dbReference type="Gene3D" id="1.10.600.10">
    <property type="entry name" value="Farnesyl Diphosphate Synthase"/>
    <property type="match status" value="1"/>
</dbReference>
<evidence type="ECO:0000256" key="7">
    <source>
        <dbReference type="SAM" id="Phobius"/>
    </source>
</evidence>
<dbReference type="PANTHER" id="PTHR35201">
    <property type="entry name" value="TERPENE SYNTHASE"/>
    <property type="match status" value="1"/>
</dbReference>
<feature type="transmembrane region" description="Helical" evidence="7">
    <location>
        <begin position="382"/>
        <end position="401"/>
    </location>
</feature>
<sequence length="402" mass="45927">MSIARLHAFPSHFRLKDLTAVSAPVFEFKRNPYQEQAARTTSAWFDRCNVYHGKKKTRFLSHRFDSYAGMSFPDADLKHLETCTLFFLWAFSFDDLSDEGALQSKPDAVQVGVNISMEVLRNPDHPVANFPYAIMLRDIWKNFRSTASPGACNRFHRAVESWMNSQVEQARNRKFDEIPAVDEFIVLRRRSIGGPIVEAMVEYSLDLQIPEYVWDDPILQEMSKAVIDIMTWPNDLCSFNKEQADGDFQNLVFCIMVERDCDLQTAVDVLTDMLAQRVADYVRYKSQLPSFGPAVDAELARYNKAIEQYTQGTIVWYYHSPRYFRGQNVVNKPEIVVPVYERTPPVEMSAGAPSEASHSASQGSIPVSAMLSWLPLLKLTQHLEYCASLLFFVIAVAVFTLR</sequence>
<organism evidence="8 9">
    <name type="scientific">Polyporus arcularius HHB13444</name>
    <dbReference type="NCBI Taxonomy" id="1314778"/>
    <lineage>
        <taxon>Eukaryota</taxon>
        <taxon>Fungi</taxon>
        <taxon>Dikarya</taxon>
        <taxon>Basidiomycota</taxon>
        <taxon>Agaricomycotina</taxon>
        <taxon>Agaricomycetes</taxon>
        <taxon>Polyporales</taxon>
        <taxon>Polyporaceae</taxon>
        <taxon>Polyporus</taxon>
    </lineage>
</organism>
<evidence type="ECO:0000256" key="4">
    <source>
        <dbReference type="ARBA" id="ARBA00022842"/>
    </source>
</evidence>
<dbReference type="GO" id="GO:0008299">
    <property type="term" value="P:isoprenoid biosynthetic process"/>
    <property type="evidence" value="ECO:0007669"/>
    <property type="project" value="UniProtKB-ARBA"/>
</dbReference>
<dbReference type="EMBL" id="ML211041">
    <property type="protein sequence ID" value="TFK90599.1"/>
    <property type="molecule type" value="Genomic_DNA"/>
</dbReference>
<evidence type="ECO:0000313" key="9">
    <source>
        <dbReference type="Proteomes" id="UP000308197"/>
    </source>
</evidence>
<name>A0A5C3PNP9_9APHY</name>
<evidence type="ECO:0000256" key="5">
    <source>
        <dbReference type="ARBA" id="ARBA00023239"/>
    </source>
</evidence>
<dbReference type="SFLD" id="SFLDG01020">
    <property type="entry name" value="Terpene_Cyclase_Like_2"/>
    <property type="match status" value="1"/>
</dbReference>
<dbReference type="Pfam" id="PF19086">
    <property type="entry name" value="Terpene_syn_C_2"/>
    <property type="match status" value="1"/>
</dbReference>
<dbReference type="InterPro" id="IPR008949">
    <property type="entry name" value="Isoprenoid_synthase_dom_sf"/>
</dbReference>
<dbReference type="InterPro" id="IPR034686">
    <property type="entry name" value="Terpene_cyclase-like_2"/>
</dbReference>
<keyword evidence="7" id="KW-0472">Membrane</keyword>
<keyword evidence="4 6" id="KW-0460">Magnesium</keyword>
<keyword evidence="7" id="KW-1133">Transmembrane helix</keyword>
<dbReference type="GO" id="GO:0010333">
    <property type="term" value="F:terpene synthase activity"/>
    <property type="evidence" value="ECO:0007669"/>
    <property type="project" value="InterPro"/>
</dbReference>
<evidence type="ECO:0000256" key="2">
    <source>
        <dbReference type="ARBA" id="ARBA00006333"/>
    </source>
</evidence>
<dbReference type="GO" id="GO:0046872">
    <property type="term" value="F:metal ion binding"/>
    <property type="evidence" value="ECO:0007669"/>
    <property type="project" value="UniProtKB-KW"/>
</dbReference>
<keyword evidence="5 6" id="KW-0456">Lyase</keyword>
<comment type="cofactor">
    <cofactor evidence="1 6">
        <name>Mg(2+)</name>
        <dbReference type="ChEBI" id="CHEBI:18420"/>
    </cofactor>
</comment>
<dbReference type="EC" id="4.2.3.-" evidence="6"/>
<keyword evidence="3 6" id="KW-0479">Metal-binding</keyword>
<evidence type="ECO:0000256" key="1">
    <source>
        <dbReference type="ARBA" id="ARBA00001946"/>
    </source>
</evidence>
<dbReference type="PANTHER" id="PTHR35201:SF4">
    <property type="entry name" value="BETA-PINACENE SYNTHASE-RELATED"/>
    <property type="match status" value="1"/>
</dbReference>
<dbReference type="AlphaFoldDB" id="A0A5C3PNP9"/>